<organism evidence="1 2">
    <name type="scientific">Mucilaginibacter jinjuensis</name>
    <dbReference type="NCBI Taxonomy" id="1176721"/>
    <lineage>
        <taxon>Bacteria</taxon>
        <taxon>Pseudomonadati</taxon>
        <taxon>Bacteroidota</taxon>
        <taxon>Sphingobacteriia</taxon>
        <taxon>Sphingobacteriales</taxon>
        <taxon>Sphingobacteriaceae</taxon>
        <taxon>Mucilaginibacter</taxon>
    </lineage>
</organism>
<gene>
    <name evidence="1" type="ORF">PQO05_10215</name>
</gene>
<accession>A0ABY7TFB9</accession>
<dbReference type="EMBL" id="CP117167">
    <property type="protein sequence ID" value="WCT14307.1"/>
    <property type="molecule type" value="Genomic_DNA"/>
</dbReference>
<keyword evidence="2" id="KW-1185">Reference proteome</keyword>
<name>A0ABY7TFB9_9SPHI</name>
<sequence length="104" mass="12078">MRDIPDMYRNYTRITTEDELGILDFVGDYLMHGKELFGNNQNDKPQNSSNSVQFQHQANPILAEIQLTVFGFSPLPIKEKVRAMPYKHRATTDYQNECFRPPLA</sequence>
<evidence type="ECO:0000313" key="1">
    <source>
        <dbReference type="EMBL" id="WCT14307.1"/>
    </source>
</evidence>
<reference evidence="1 2" key="1">
    <citation type="submission" date="2023-02" db="EMBL/GenBank/DDBJ databases">
        <title>Genome sequence of Mucilaginibacter jinjuensis strain KACC 16571.</title>
        <authorList>
            <person name="Kim S."/>
            <person name="Heo J."/>
            <person name="Kwon S.-W."/>
        </authorList>
    </citation>
    <scope>NUCLEOTIDE SEQUENCE [LARGE SCALE GENOMIC DNA]</scope>
    <source>
        <strain evidence="1 2">KACC 16571</strain>
    </source>
</reference>
<dbReference type="RefSeq" id="WP_273632728.1">
    <property type="nucleotide sequence ID" value="NZ_CP117167.1"/>
</dbReference>
<protein>
    <submittedName>
        <fullName evidence="1">Uncharacterized protein</fullName>
    </submittedName>
</protein>
<dbReference type="Proteomes" id="UP001216139">
    <property type="component" value="Chromosome"/>
</dbReference>
<evidence type="ECO:0000313" key="2">
    <source>
        <dbReference type="Proteomes" id="UP001216139"/>
    </source>
</evidence>
<proteinExistence type="predicted"/>